<dbReference type="GO" id="GO:0003677">
    <property type="term" value="F:DNA binding"/>
    <property type="evidence" value="ECO:0007669"/>
    <property type="project" value="InterPro"/>
</dbReference>
<reference evidence="2 3" key="1">
    <citation type="journal article" date="2019" name="Nat. Med.">
        <title>A library of human gut bacterial isolates paired with longitudinal multiomics data enables mechanistic microbiome research.</title>
        <authorList>
            <person name="Poyet M."/>
            <person name="Groussin M."/>
            <person name="Gibbons S.M."/>
            <person name="Avila-Pacheco J."/>
            <person name="Jiang X."/>
            <person name="Kearney S.M."/>
            <person name="Perrotta A.R."/>
            <person name="Berdy B."/>
            <person name="Zhao S."/>
            <person name="Lieberman T.D."/>
            <person name="Swanson P.K."/>
            <person name="Smith M."/>
            <person name="Roesemann S."/>
            <person name="Alexander J.E."/>
            <person name="Rich S.A."/>
            <person name="Livny J."/>
            <person name="Vlamakis H."/>
            <person name="Clish C."/>
            <person name="Bullock K."/>
            <person name="Deik A."/>
            <person name="Scott J."/>
            <person name="Pierce K.A."/>
            <person name="Xavier R.J."/>
            <person name="Alm E.J."/>
        </authorList>
    </citation>
    <scope>NUCLEOTIDE SEQUENCE [LARGE SCALE GENOMIC DNA]</scope>
    <source>
        <strain evidence="2 3">BIOML-A204</strain>
    </source>
</reference>
<accession>A0A9P3ZLM7</accession>
<proteinExistence type="predicted"/>
<protein>
    <submittedName>
        <fullName evidence="2">Helix-turn-helix domain-containing protein</fullName>
    </submittedName>
</protein>
<evidence type="ECO:0000313" key="2">
    <source>
        <dbReference type="EMBL" id="KAA2563763.1"/>
    </source>
</evidence>
<dbReference type="Pfam" id="PF12728">
    <property type="entry name" value="HTH_17"/>
    <property type="match status" value="1"/>
</dbReference>
<dbReference type="AlphaFoldDB" id="A0A9P3ZLM7"/>
<organism evidence="2 3">
    <name type="scientific">Alistipes onderdonkii</name>
    <dbReference type="NCBI Taxonomy" id="328813"/>
    <lineage>
        <taxon>Bacteria</taxon>
        <taxon>Pseudomonadati</taxon>
        <taxon>Bacteroidota</taxon>
        <taxon>Bacteroidia</taxon>
        <taxon>Bacteroidales</taxon>
        <taxon>Rikenellaceae</taxon>
        <taxon>Alistipes</taxon>
    </lineage>
</organism>
<dbReference type="InterPro" id="IPR010093">
    <property type="entry name" value="SinI_DNA-bd"/>
</dbReference>
<evidence type="ECO:0000313" key="3">
    <source>
        <dbReference type="Proteomes" id="UP000323119"/>
    </source>
</evidence>
<dbReference type="Proteomes" id="UP000323119">
    <property type="component" value="Unassembled WGS sequence"/>
</dbReference>
<dbReference type="NCBIfam" id="TIGR01764">
    <property type="entry name" value="excise"/>
    <property type="match status" value="1"/>
</dbReference>
<sequence>MGSNIYLQKICEQCGKEFTARTTVTRFCSHTCSSRAYKDRTRKDKVEKIKTDTIRIKTKEIREIQARDVLTVSEVAALVGCSRRTAYRLAATGTIKSANLGQRLTRIRRSEVDSFLSLPAKPAPQEKEYEISECYTVGEALRTFGISDKTLRDILKRNGIPKFQRGKFVYIPKKLLNEIFN</sequence>
<gene>
    <name evidence="2" type="ORF">F2S36_02820</name>
</gene>
<dbReference type="InterPro" id="IPR041657">
    <property type="entry name" value="HTH_17"/>
</dbReference>
<evidence type="ECO:0000259" key="1">
    <source>
        <dbReference type="Pfam" id="PF12728"/>
    </source>
</evidence>
<name>A0A9P3ZLM7_9BACT</name>
<comment type="caution">
    <text evidence="2">The sequence shown here is derived from an EMBL/GenBank/DDBJ whole genome shotgun (WGS) entry which is preliminary data.</text>
</comment>
<dbReference type="EMBL" id="VVUY01000002">
    <property type="protein sequence ID" value="KAA2563763.1"/>
    <property type="molecule type" value="Genomic_DNA"/>
</dbReference>
<feature type="domain" description="Helix-turn-helix" evidence="1">
    <location>
        <begin position="69"/>
        <end position="116"/>
    </location>
</feature>
<dbReference type="RefSeq" id="WP_055202659.1">
    <property type="nucleotide sequence ID" value="NZ_JADMQE010000003.1"/>
</dbReference>